<evidence type="ECO:0000256" key="1">
    <source>
        <dbReference type="ARBA" id="ARBA00022723"/>
    </source>
</evidence>
<accession>A0A2P2KDA0</accession>
<keyword evidence="1" id="KW-0479">Metal-binding</keyword>
<dbReference type="InterPro" id="IPR002893">
    <property type="entry name" value="Znf_MYND"/>
</dbReference>
<keyword evidence="2 4" id="KW-0863">Zinc-finger</keyword>
<keyword evidence="3" id="KW-0862">Zinc</keyword>
<dbReference type="Pfam" id="PF01753">
    <property type="entry name" value="zf-MYND"/>
    <property type="match status" value="1"/>
</dbReference>
<reference evidence="6" key="1">
    <citation type="submission" date="2018-02" db="EMBL/GenBank/DDBJ databases">
        <title>Rhizophora mucronata_Transcriptome.</title>
        <authorList>
            <person name="Meera S.P."/>
            <person name="Sreeshan A."/>
            <person name="Augustine A."/>
        </authorList>
    </citation>
    <scope>NUCLEOTIDE SEQUENCE</scope>
    <source>
        <tissue evidence="6">Leaf</tissue>
    </source>
</reference>
<dbReference type="PANTHER" id="PTHR47570">
    <property type="entry name" value="ZINC ION BINDING PROTEIN"/>
    <property type="match status" value="1"/>
</dbReference>
<dbReference type="PANTHER" id="PTHR47570:SF1">
    <property type="entry name" value="ZINC ION BINDING PROTEIN"/>
    <property type="match status" value="1"/>
</dbReference>
<evidence type="ECO:0000256" key="3">
    <source>
        <dbReference type="ARBA" id="ARBA00022833"/>
    </source>
</evidence>
<name>A0A2P2KDA0_RHIMU</name>
<evidence type="ECO:0000313" key="6">
    <source>
        <dbReference type="EMBL" id="MBX03690.1"/>
    </source>
</evidence>
<protein>
    <recommendedName>
        <fullName evidence="5">MYND-type domain-containing protein</fullName>
    </recommendedName>
</protein>
<dbReference type="PROSITE" id="PS50865">
    <property type="entry name" value="ZF_MYND_2"/>
    <property type="match status" value="1"/>
</dbReference>
<organism evidence="6">
    <name type="scientific">Rhizophora mucronata</name>
    <name type="common">Asiatic mangrove</name>
    <dbReference type="NCBI Taxonomy" id="61149"/>
    <lineage>
        <taxon>Eukaryota</taxon>
        <taxon>Viridiplantae</taxon>
        <taxon>Streptophyta</taxon>
        <taxon>Embryophyta</taxon>
        <taxon>Tracheophyta</taxon>
        <taxon>Spermatophyta</taxon>
        <taxon>Magnoliopsida</taxon>
        <taxon>eudicotyledons</taxon>
        <taxon>Gunneridae</taxon>
        <taxon>Pentapetalae</taxon>
        <taxon>rosids</taxon>
        <taxon>fabids</taxon>
        <taxon>Malpighiales</taxon>
        <taxon>Rhizophoraceae</taxon>
        <taxon>Rhizophora</taxon>
    </lineage>
</organism>
<dbReference type="SUPFAM" id="SSF144232">
    <property type="entry name" value="HIT/MYND zinc finger-like"/>
    <property type="match status" value="1"/>
</dbReference>
<evidence type="ECO:0000256" key="4">
    <source>
        <dbReference type="PROSITE-ProRule" id="PRU00134"/>
    </source>
</evidence>
<dbReference type="GO" id="GO:0008270">
    <property type="term" value="F:zinc ion binding"/>
    <property type="evidence" value="ECO:0007669"/>
    <property type="project" value="UniProtKB-KW"/>
</dbReference>
<feature type="domain" description="MYND-type" evidence="5">
    <location>
        <begin position="3"/>
        <end position="45"/>
    </location>
</feature>
<proteinExistence type="predicted"/>
<evidence type="ECO:0000256" key="2">
    <source>
        <dbReference type="ARBA" id="ARBA00022771"/>
    </source>
</evidence>
<evidence type="ECO:0000259" key="5">
    <source>
        <dbReference type="PROSITE" id="PS50865"/>
    </source>
</evidence>
<sequence>MECAGKGRGSRCIGWPTRRCGRCGAVAYCSVSHQLLHWKDHREECKRLEQQMKRIDVLNDFPFTFTQEATLEVKLLVFITINCLFV</sequence>
<dbReference type="Gene3D" id="6.10.140.2220">
    <property type="match status" value="1"/>
</dbReference>
<dbReference type="EMBL" id="GGEC01023206">
    <property type="protein sequence ID" value="MBX03690.1"/>
    <property type="molecule type" value="Transcribed_RNA"/>
</dbReference>
<dbReference type="AlphaFoldDB" id="A0A2P2KDA0"/>